<evidence type="ECO:0000313" key="6">
    <source>
        <dbReference type="Proteomes" id="UP000277204"/>
    </source>
</evidence>
<dbReference type="GO" id="GO:0007268">
    <property type="term" value="P:chemical synaptic transmission"/>
    <property type="evidence" value="ECO:0007669"/>
    <property type="project" value="TreeGrafter"/>
</dbReference>
<dbReference type="GO" id="GO:0006884">
    <property type="term" value="P:cell volume homeostasis"/>
    <property type="evidence" value="ECO:0007669"/>
    <property type="project" value="TreeGrafter"/>
</dbReference>
<evidence type="ECO:0000256" key="4">
    <source>
        <dbReference type="ARBA" id="ARBA00023136"/>
    </source>
</evidence>
<evidence type="ECO:0000313" key="5">
    <source>
        <dbReference type="EMBL" id="VDP21113.1"/>
    </source>
</evidence>
<dbReference type="GO" id="GO:0015379">
    <property type="term" value="F:potassium:chloride symporter activity"/>
    <property type="evidence" value="ECO:0007669"/>
    <property type="project" value="TreeGrafter"/>
</dbReference>
<evidence type="ECO:0000256" key="1">
    <source>
        <dbReference type="ARBA" id="ARBA00004141"/>
    </source>
</evidence>
<keyword evidence="6" id="KW-1185">Reference proteome</keyword>
<dbReference type="Pfam" id="PF00324">
    <property type="entry name" value="AA_permease"/>
    <property type="match status" value="1"/>
</dbReference>
<evidence type="ECO:0000256" key="2">
    <source>
        <dbReference type="ARBA" id="ARBA00022692"/>
    </source>
</evidence>
<proteinExistence type="predicted"/>
<name>A0A183MKA1_9TREM</name>
<dbReference type="GO" id="GO:0045202">
    <property type="term" value="C:synapse"/>
    <property type="evidence" value="ECO:0007669"/>
    <property type="project" value="GOC"/>
</dbReference>
<dbReference type="PANTHER" id="PTHR11827">
    <property type="entry name" value="SOLUTE CARRIER FAMILY 12, CATION COTRANSPORTERS"/>
    <property type="match status" value="1"/>
</dbReference>
<dbReference type="GO" id="GO:0055075">
    <property type="term" value="P:potassium ion homeostasis"/>
    <property type="evidence" value="ECO:0007669"/>
    <property type="project" value="TreeGrafter"/>
</dbReference>
<dbReference type="Gene3D" id="1.20.1740.10">
    <property type="entry name" value="Amino acid/polyamine transporter I"/>
    <property type="match status" value="1"/>
</dbReference>
<reference evidence="5 6" key="1">
    <citation type="submission" date="2018-11" db="EMBL/GenBank/DDBJ databases">
        <authorList>
            <consortium name="Pathogen Informatics"/>
        </authorList>
    </citation>
    <scope>NUCLEOTIDE SEQUENCE [LARGE SCALE GENOMIC DNA]</scope>
    <source>
        <strain evidence="5 6">Zambia</strain>
    </source>
</reference>
<protein>
    <submittedName>
        <fullName evidence="5">Uncharacterized protein</fullName>
    </submittedName>
</protein>
<keyword evidence="4" id="KW-0472">Membrane</keyword>
<sequence>MLNPHPLYGLENQHSSGGALGGVPRQGTVLGKYGPIEVIMTCITYEYLPHTSSCKGWYRKNLFKSHYREKGEAYDNIDFPADRKYGQGPNIADVTSSFMLLLGIYFPSVTGIMAGSNRSGDLTNPQKSIPLGTILAITMTSLVYLSSPLLFAAICDGSVMRDKFGESYGGILLVAAFAWPHFWVILIGSCLSTIGAGLQSLTGECILLLLLYI</sequence>
<dbReference type="STRING" id="48269.A0A183MKA1"/>
<dbReference type="GO" id="GO:1990573">
    <property type="term" value="P:potassium ion import across plasma membrane"/>
    <property type="evidence" value="ECO:0007669"/>
    <property type="project" value="TreeGrafter"/>
</dbReference>
<gene>
    <name evidence="5" type="ORF">SMRZ_LOCUS16476</name>
</gene>
<dbReference type="InterPro" id="IPR004842">
    <property type="entry name" value="SLC12A_fam"/>
</dbReference>
<comment type="subcellular location">
    <subcellularLocation>
        <location evidence="1">Membrane</location>
        <topology evidence="1">Multi-pass membrane protein</topology>
    </subcellularLocation>
</comment>
<keyword evidence="2" id="KW-0812">Transmembrane</keyword>
<dbReference type="InterPro" id="IPR004841">
    <property type="entry name" value="AA-permease/SLC12A_dom"/>
</dbReference>
<organism evidence="5 6">
    <name type="scientific">Schistosoma margrebowiei</name>
    <dbReference type="NCBI Taxonomy" id="48269"/>
    <lineage>
        <taxon>Eukaryota</taxon>
        <taxon>Metazoa</taxon>
        <taxon>Spiralia</taxon>
        <taxon>Lophotrochozoa</taxon>
        <taxon>Platyhelminthes</taxon>
        <taxon>Trematoda</taxon>
        <taxon>Digenea</taxon>
        <taxon>Strigeidida</taxon>
        <taxon>Schistosomatoidea</taxon>
        <taxon>Schistosomatidae</taxon>
        <taxon>Schistosoma</taxon>
    </lineage>
</organism>
<dbReference type="EMBL" id="UZAI01017151">
    <property type="protein sequence ID" value="VDP21113.1"/>
    <property type="molecule type" value="Genomic_DNA"/>
</dbReference>
<evidence type="ECO:0000256" key="3">
    <source>
        <dbReference type="ARBA" id="ARBA00022989"/>
    </source>
</evidence>
<dbReference type="GO" id="GO:0055064">
    <property type="term" value="P:chloride ion homeostasis"/>
    <property type="evidence" value="ECO:0007669"/>
    <property type="project" value="TreeGrafter"/>
</dbReference>
<dbReference type="AlphaFoldDB" id="A0A183MKA1"/>
<dbReference type="PANTHER" id="PTHR11827:SF73">
    <property type="entry name" value="KAZACHOC, ISOFORM G"/>
    <property type="match status" value="1"/>
</dbReference>
<dbReference type="GO" id="GO:0005886">
    <property type="term" value="C:plasma membrane"/>
    <property type="evidence" value="ECO:0007669"/>
    <property type="project" value="TreeGrafter"/>
</dbReference>
<dbReference type="Proteomes" id="UP000277204">
    <property type="component" value="Unassembled WGS sequence"/>
</dbReference>
<accession>A0A183MKA1</accession>
<keyword evidence="3" id="KW-1133">Transmembrane helix</keyword>